<dbReference type="Proteomes" id="UP001185927">
    <property type="component" value="Unassembled WGS sequence"/>
</dbReference>
<gene>
    <name evidence="1" type="ORF">R3Q16_24085</name>
</gene>
<sequence>MTRRAIRVFWGLRPESVQAVATRWRQTLEQVEFLLPEAVGGSWQQIHSSGPTTAVTVDQLAHVLEIAKTAEDWSDRLGIGLRLASGRGPEWGLELSGLAGGEPEIVLQSMVLAVSAPDTAEVPEAELLRMLAAVWEPDFGDVTDDNILDALEDESDYRVGDPVIGRVGYLSAARAGAIPDGLRAEIAALPDGGVLLRIAAAGDVDAVDAVVRAYERLRGAGALDPLPRPLDRAVF</sequence>
<dbReference type="RefSeq" id="WP_317544317.1">
    <property type="nucleotide sequence ID" value="NZ_JAWLKB010000012.1"/>
</dbReference>
<evidence type="ECO:0000313" key="1">
    <source>
        <dbReference type="EMBL" id="MDV6269702.1"/>
    </source>
</evidence>
<accession>A0ABU4BZQ2</accession>
<protein>
    <submittedName>
        <fullName evidence="1">Uncharacterized protein</fullName>
    </submittedName>
</protein>
<dbReference type="EMBL" id="JAWLKB010000012">
    <property type="protein sequence ID" value="MDV6269702.1"/>
    <property type="molecule type" value="Genomic_DNA"/>
</dbReference>
<name>A0ABU4BZQ2_RHOGO</name>
<reference evidence="1 2" key="1">
    <citation type="submission" date="2023-10" db="EMBL/GenBank/DDBJ databases">
        <title>Development of a sustainable strategy for remediation of hydrocarbon-contaminated territories based on the waste exchange concept.</title>
        <authorList>
            <person name="Krivoruchko A."/>
        </authorList>
    </citation>
    <scope>NUCLEOTIDE SEQUENCE [LARGE SCALE GENOMIC DNA]</scope>
    <source>
        <strain evidence="1 2">IEGM 1203</strain>
    </source>
</reference>
<keyword evidence="2" id="KW-1185">Reference proteome</keyword>
<organism evidence="1 2">
    <name type="scientific">Rhodococcus globerulus</name>
    <dbReference type="NCBI Taxonomy" id="33008"/>
    <lineage>
        <taxon>Bacteria</taxon>
        <taxon>Bacillati</taxon>
        <taxon>Actinomycetota</taxon>
        <taxon>Actinomycetes</taxon>
        <taxon>Mycobacteriales</taxon>
        <taxon>Nocardiaceae</taxon>
        <taxon>Rhodococcus</taxon>
    </lineage>
</organism>
<proteinExistence type="predicted"/>
<evidence type="ECO:0000313" key="2">
    <source>
        <dbReference type="Proteomes" id="UP001185927"/>
    </source>
</evidence>
<comment type="caution">
    <text evidence="1">The sequence shown here is derived from an EMBL/GenBank/DDBJ whole genome shotgun (WGS) entry which is preliminary data.</text>
</comment>